<reference evidence="2" key="1">
    <citation type="journal article" date="2020" name="Stud. Mycol.">
        <title>101 Dothideomycetes genomes: a test case for predicting lifestyles and emergence of pathogens.</title>
        <authorList>
            <person name="Haridas S."/>
            <person name="Albert R."/>
            <person name="Binder M."/>
            <person name="Bloem J."/>
            <person name="Labutti K."/>
            <person name="Salamov A."/>
            <person name="Andreopoulos B."/>
            <person name="Baker S."/>
            <person name="Barry K."/>
            <person name="Bills G."/>
            <person name="Bluhm B."/>
            <person name="Cannon C."/>
            <person name="Castanera R."/>
            <person name="Culley D."/>
            <person name="Daum C."/>
            <person name="Ezra D."/>
            <person name="Gonzalez J."/>
            <person name="Henrissat B."/>
            <person name="Kuo A."/>
            <person name="Liang C."/>
            <person name="Lipzen A."/>
            <person name="Lutzoni F."/>
            <person name="Magnuson J."/>
            <person name="Mondo S."/>
            <person name="Nolan M."/>
            <person name="Ohm R."/>
            <person name="Pangilinan J."/>
            <person name="Park H.-J."/>
            <person name="Ramirez L."/>
            <person name="Alfaro M."/>
            <person name="Sun H."/>
            <person name="Tritt A."/>
            <person name="Yoshinaga Y."/>
            <person name="Zwiers L.-H."/>
            <person name="Turgeon B."/>
            <person name="Goodwin S."/>
            <person name="Spatafora J."/>
            <person name="Crous P."/>
            <person name="Grigoriev I."/>
        </authorList>
    </citation>
    <scope>NUCLEOTIDE SEQUENCE</scope>
    <source>
        <strain evidence="2">ATCC 16933</strain>
    </source>
</reference>
<organism evidence="2 3">
    <name type="scientific">Lineolata rhizophorae</name>
    <dbReference type="NCBI Taxonomy" id="578093"/>
    <lineage>
        <taxon>Eukaryota</taxon>
        <taxon>Fungi</taxon>
        <taxon>Dikarya</taxon>
        <taxon>Ascomycota</taxon>
        <taxon>Pezizomycotina</taxon>
        <taxon>Dothideomycetes</taxon>
        <taxon>Dothideomycetes incertae sedis</taxon>
        <taxon>Lineolatales</taxon>
        <taxon>Lineolataceae</taxon>
        <taxon>Lineolata</taxon>
    </lineage>
</organism>
<protein>
    <submittedName>
        <fullName evidence="2">Uncharacterized protein</fullName>
    </submittedName>
</protein>
<dbReference type="Proteomes" id="UP000799766">
    <property type="component" value="Unassembled WGS sequence"/>
</dbReference>
<dbReference type="EMBL" id="MU001681">
    <property type="protein sequence ID" value="KAF2457077.1"/>
    <property type="molecule type" value="Genomic_DNA"/>
</dbReference>
<feature type="compositionally biased region" description="Basic residues" evidence="1">
    <location>
        <begin position="248"/>
        <end position="261"/>
    </location>
</feature>
<feature type="region of interest" description="Disordered" evidence="1">
    <location>
        <begin position="227"/>
        <end position="261"/>
    </location>
</feature>
<evidence type="ECO:0000313" key="3">
    <source>
        <dbReference type="Proteomes" id="UP000799766"/>
    </source>
</evidence>
<evidence type="ECO:0000313" key="2">
    <source>
        <dbReference type="EMBL" id="KAF2457077.1"/>
    </source>
</evidence>
<evidence type="ECO:0000256" key="1">
    <source>
        <dbReference type="SAM" id="MobiDB-lite"/>
    </source>
</evidence>
<dbReference type="AlphaFoldDB" id="A0A6A6NZW5"/>
<sequence>MAILNNPNCSVFPRSFHSLPITTPNPPPPFPSRSSVRTCGPSRTSAPRQHTHARRENRVHTVARPVALSAQKIQARKKQVPSRQDTRAHPPTLAGQRRKLAREGKPTQQPQRAPRRTRQSRRQRERFADPIHLGAGTCLLSRVIEYSVIDAVRVSSREPAPFSSRWRDLASSRLRAADRRQACQFLAGPRTRQADKHCPHLSAPYLYWLRSFLGSIPASPPAVTLNASAKSRPAQAKLSSKAKGERMRVRRRAKSARQRLG</sequence>
<gene>
    <name evidence="2" type="ORF">BDY21DRAFT_33720</name>
</gene>
<feature type="compositionally biased region" description="Basic residues" evidence="1">
    <location>
        <begin position="113"/>
        <end position="124"/>
    </location>
</feature>
<feature type="region of interest" description="Disordered" evidence="1">
    <location>
        <begin position="20"/>
        <end position="128"/>
    </location>
</feature>
<name>A0A6A6NZW5_9PEZI</name>
<accession>A0A6A6NZW5</accession>
<keyword evidence="3" id="KW-1185">Reference proteome</keyword>
<proteinExistence type="predicted"/>
<feature type="compositionally biased region" description="Polar residues" evidence="1">
    <location>
        <begin position="32"/>
        <end position="48"/>
    </location>
</feature>